<dbReference type="KEGG" id="spar:SPRG_07744"/>
<evidence type="ECO:0000313" key="2">
    <source>
        <dbReference type="EMBL" id="KDO27032.1"/>
    </source>
</evidence>
<feature type="chain" id="PRO_5001634628" evidence="1">
    <location>
        <begin position="19"/>
        <end position="391"/>
    </location>
</feature>
<evidence type="ECO:0000256" key="1">
    <source>
        <dbReference type="SAM" id="SignalP"/>
    </source>
</evidence>
<name>A0A067CJP1_SAPPC</name>
<feature type="signal peptide" evidence="1">
    <location>
        <begin position="1"/>
        <end position="18"/>
    </location>
</feature>
<protein>
    <submittedName>
        <fullName evidence="2">Uncharacterized protein</fullName>
    </submittedName>
</protein>
<sequence>MVSLWLPLSALLAATALAATYPSYTIPAFDLAAPDGLLRALAAHGIANIKNIPRFAETRAAYMKAAAVCVATHDAFPGLQQRTFADATRRLTLSSRSSHGLSDAIATQCPDLDLAHDAYTSLLDTVTTSLATLLHVPNATSLADVVANGAHLDHFHGYTRLEATDTSRDDLTLQMHTDNGLFLLTSAPLFFNDHGDAVAPPVPAAGLIIEVNATRVHPTLKEDELTIMVGDGVTQWGGFGHTFPSVLHGMVMPTAPGVLRAFSGRMLLLPASHVMTNTGLSFEQYNDRVARHLVDHDAMPIGCPVGRKLVAMDAACTYGVWKATPGSPSRVTDANCTQWCNNDHYASDCAKNKCMRSATTQGVNCWMVCSKVLSTCATSSQICAGQTLRCK</sequence>
<keyword evidence="3" id="KW-1185">Reference proteome</keyword>
<dbReference type="Proteomes" id="UP000030745">
    <property type="component" value="Unassembled WGS sequence"/>
</dbReference>
<keyword evidence="1" id="KW-0732">Signal</keyword>
<dbReference type="PANTHER" id="PTHR40855:SF1">
    <property type="entry name" value="CLAVAMINATE SYNTHASE-LIKE PROTEIN"/>
    <property type="match status" value="1"/>
</dbReference>
<proteinExistence type="predicted"/>
<dbReference type="OMA" id="DANCTQW"/>
<dbReference type="AlphaFoldDB" id="A0A067CJP1"/>
<dbReference type="PANTHER" id="PTHR40855">
    <property type="entry name" value="DIOX_N DOMAIN-CONTAINING PROTEIN"/>
    <property type="match status" value="1"/>
</dbReference>
<organism evidence="2 3">
    <name type="scientific">Saprolegnia parasitica (strain CBS 223.65)</name>
    <dbReference type="NCBI Taxonomy" id="695850"/>
    <lineage>
        <taxon>Eukaryota</taxon>
        <taxon>Sar</taxon>
        <taxon>Stramenopiles</taxon>
        <taxon>Oomycota</taxon>
        <taxon>Saprolegniomycetes</taxon>
        <taxon>Saprolegniales</taxon>
        <taxon>Saprolegniaceae</taxon>
        <taxon>Saprolegnia</taxon>
    </lineage>
</organism>
<dbReference type="OrthoDB" id="65473at2759"/>
<evidence type="ECO:0000313" key="3">
    <source>
        <dbReference type="Proteomes" id="UP000030745"/>
    </source>
</evidence>
<gene>
    <name evidence="2" type="ORF">SPRG_07744</name>
</gene>
<dbReference type="GeneID" id="24129996"/>
<dbReference type="EMBL" id="KK583219">
    <property type="protein sequence ID" value="KDO27032.1"/>
    <property type="molecule type" value="Genomic_DNA"/>
</dbReference>
<dbReference type="RefSeq" id="XP_012202128.1">
    <property type="nucleotide sequence ID" value="XM_012346738.1"/>
</dbReference>
<reference evidence="2 3" key="1">
    <citation type="journal article" date="2013" name="PLoS Genet.">
        <title>Distinctive expansion of potential virulence genes in the genome of the oomycete fish pathogen Saprolegnia parasitica.</title>
        <authorList>
            <person name="Jiang R.H."/>
            <person name="de Bruijn I."/>
            <person name="Haas B.J."/>
            <person name="Belmonte R."/>
            <person name="Lobach L."/>
            <person name="Christie J."/>
            <person name="van den Ackerveken G."/>
            <person name="Bottin A."/>
            <person name="Bulone V."/>
            <person name="Diaz-Moreno S.M."/>
            <person name="Dumas B."/>
            <person name="Fan L."/>
            <person name="Gaulin E."/>
            <person name="Govers F."/>
            <person name="Grenville-Briggs L.J."/>
            <person name="Horner N.R."/>
            <person name="Levin J.Z."/>
            <person name="Mammella M."/>
            <person name="Meijer H.J."/>
            <person name="Morris P."/>
            <person name="Nusbaum C."/>
            <person name="Oome S."/>
            <person name="Phillips A.J."/>
            <person name="van Rooyen D."/>
            <person name="Rzeszutek E."/>
            <person name="Saraiva M."/>
            <person name="Secombes C.J."/>
            <person name="Seidl M.F."/>
            <person name="Snel B."/>
            <person name="Stassen J.H."/>
            <person name="Sykes S."/>
            <person name="Tripathy S."/>
            <person name="van den Berg H."/>
            <person name="Vega-Arreguin J.C."/>
            <person name="Wawra S."/>
            <person name="Young S.K."/>
            <person name="Zeng Q."/>
            <person name="Dieguez-Uribeondo J."/>
            <person name="Russ C."/>
            <person name="Tyler B.M."/>
            <person name="van West P."/>
        </authorList>
    </citation>
    <scope>NUCLEOTIDE SEQUENCE [LARGE SCALE GENOMIC DNA]</scope>
    <source>
        <strain evidence="2 3">CBS 223.65</strain>
    </source>
</reference>
<dbReference type="VEuPathDB" id="FungiDB:SPRG_07744"/>
<accession>A0A067CJP1</accession>